<evidence type="ECO:0000313" key="3">
    <source>
        <dbReference type="RefSeq" id="XP_070852179.1"/>
    </source>
</evidence>
<dbReference type="Gene3D" id="4.10.530.10">
    <property type="entry name" value="Gamma-fibrinogen Carboxyl Terminal Fragment, domain 2"/>
    <property type="match status" value="1"/>
</dbReference>
<keyword evidence="2" id="KW-1185">Reference proteome</keyword>
<dbReference type="InterPro" id="IPR002181">
    <property type="entry name" value="Fibrinogen_a/b/g_C_dom"/>
</dbReference>
<feature type="domain" description="Fibrinogen C-terminal" evidence="1">
    <location>
        <begin position="23"/>
        <end position="192"/>
    </location>
</feature>
<dbReference type="Pfam" id="PF00147">
    <property type="entry name" value="Fibrinogen_C"/>
    <property type="match status" value="2"/>
</dbReference>
<dbReference type="InterPro" id="IPR014716">
    <property type="entry name" value="Fibrinogen_a/b/g_C_1"/>
</dbReference>
<dbReference type="Proteomes" id="UP001652628">
    <property type="component" value="Chromosome 2L"/>
</dbReference>
<evidence type="ECO:0000259" key="1">
    <source>
        <dbReference type="PROSITE" id="PS51406"/>
    </source>
</evidence>
<dbReference type="PANTHER" id="PTHR19143:SF327">
    <property type="entry name" value="FI21813P1-RELATED"/>
    <property type="match status" value="1"/>
</dbReference>
<name>A0ABM4TQD7_DROSZ</name>
<protein>
    <submittedName>
        <fullName evidence="3">Ryncolin-1-like</fullName>
    </submittedName>
</protein>
<gene>
    <name evidence="3" type="primary">LOC108021294</name>
</gene>
<dbReference type="GeneID" id="108021294"/>
<dbReference type="PANTHER" id="PTHR19143">
    <property type="entry name" value="FIBRINOGEN/TENASCIN/ANGIOPOEITIN"/>
    <property type="match status" value="1"/>
</dbReference>
<dbReference type="InterPro" id="IPR050373">
    <property type="entry name" value="Fibrinogen_C-term_domain"/>
</dbReference>
<dbReference type="PROSITE" id="PS51406">
    <property type="entry name" value="FIBRINOGEN_C_2"/>
    <property type="match status" value="1"/>
</dbReference>
<accession>A0ABM4TQD7</accession>
<sequence>MNYPYKQIAGKSWKTWTKNSTGWGKKKYPESCAESTETKLLIRLPEYSEAPFLVTCDQNNYGGGWTVLMRRTDGSEDFYRDWKDYKRGFGQLDNEFFLGPKKSNNFTPESIGSNDGDAGYSLGAHVGMQFSTKDRKNDIDTNKSCAVSYKGAWCALTGVYGDSSYGQGVFWHSWRGYNYSYKRAVMMIRPTAYSFK</sequence>
<evidence type="ECO:0000313" key="2">
    <source>
        <dbReference type="Proteomes" id="UP001652628"/>
    </source>
</evidence>
<dbReference type="Gene3D" id="3.90.215.10">
    <property type="entry name" value="Gamma Fibrinogen, chain A, domain 1"/>
    <property type="match status" value="2"/>
</dbReference>
<dbReference type="RefSeq" id="XP_070852179.1">
    <property type="nucleotide sequence ID" value="XM_070996078.1"/>
</dbReference>
<reference evidence="3" key="1">
    <citation type="submission" date="2025-08" db="UniProtKB">
        <authorList>
            <consortium name="RefSeq"/>
        </authorList>
    </citation>
    <scope>IDENTIFICATION</scope>
</reference>
<dbReference type="SMART" id="SM00186">
    <property type="entry name" value="FBG"/>
    <property type="match status" value="1"/>
</dbReference>
<proteinExistence type="predicted"/>
<organism evidence="2 3">
    <name type="scientific">Drosophila suzukii</name>
    <name type="common">Spotted-wing drosophila fruit fly</name>
    <dbReference type="NCBI Taxonomy" id="28584"/>
    <lineage>
        <taxon>Eukaryota</taxon>
        <taxon>Metazoa</taxon>
        <taxon>Ecdysozoa</taxon>
        <taxon>Arthropoda</taxon>
        <taxon>Hexapoda</taxon>
        <taxon>Insecta</taxon>
        <taxon>Pterygota</taxon>
        <taxon>Neoptera</taxon>
        <taxon>Endopterygota</taxon>
        <taxon>Diptera</taxon>
        <taxon>Brachycera</taxon>
        <taxon>Muscomorpha</taxon>
        <taxon>Ephydroidea</taxon>
        <taxon>Drosophilidae</taxon>
        <taxon>Drosophila</taxon>
        <taxon>Sophophora</taxon>
    </lineage>
</organism>
<dbReference type="SUPFAM" id="SSF56496">
    <property type="entry name" value="Fibrinogen C-terminal domain-like"/>
    <property type="match status" value="1"/>
</dbReference>
<dbReference type="InterPro" id="IPR036056">
    <property type="entry name" value="Fibrinogen-like_C"/>
</dbReference>